<sequence>MHESWTTNFNMYPRNRKIIEKSESLVKMVFQRLALDSTGYTFQTRSCRWNIEIMSISGNVMKISVVFWFHYTSRNRSSSRNSSKSLTKPVAKCF</sequence>
<evidence type="ECO:0000313" key="2">
    <source>
        <dbReference type="EMBL" id="GIY39999.1"/>
    </source>
</evidence>
<dbReference type="Proteomes" id="UP001054945">
    <property type="component" value="Unassembled WGS sequence"/>
</dbReference>
<feature type="region of interest" description="Disordered" evidence="1">
    <location>
        <begin position="74"/>
        <end position="94"/>
    </location>
</feature>
<reference evidence="2 3" key="1">
    <citation type="submission" date="2021-06" db="EMBL/GenBank/DDBJ databases">
        <title>Caerostris extrusa draft genome.</title>
        <authorList>
            <person name="Kono N."/>
            <person name="Arakawa K."/>
        </authorList>
    </citation>
    <scope>NUCLEOTIDE SEQUENCE [LARGE SCALE GENOMIC DNA]</scope>
</reference>
<gene>
    <name evidence="2" type="ORF">CEXT_612851</name>
</gene>
<organism evidence="2 3">
    <name type="scientific">Caerostris extrusa</name>
    <name type="common">Bark spider</name>
    <name type="synonym">Caerostris bankana</name>
    <dbReference type="NCBI Taxonomy" id="172846"/>
    <lineage>
        <taxon>Eukaryota</taxon>
        <taxon>Metazoa</taxon>
        <taxon>Ecdysozoa</taxon>
        <taxon>Arthropoda</taxon>
        <taxon>Chelicerata</taxon>
        <taxon>Arachnida</taxon>
        <taxon>Araneae</taxon>
        <taxon>Araneomorphae</taxon>
        <taxon>Entelegynae</taxon>
        <taxon>Araneoidea</taxon>
        <taxon>Araneidae</taxon>
        <taxon>Caerostris</taxon>
    </lineage>
</organism>
<proteinExistence type="predicted"/>
<accession>A0AAV4T458</accession>
<evidence type="ECO:0000313" key="3">
    <source>
        <dbReference type="Proteomes" id="UP001054945"/>
    </source>
</evidence>
<dbReference type="AlphaFoldDB" id="A0AAV4T458"/>
<protein>
    <submittedName>
        <fullName evidence="2">Uncharacterized protein</fullName>
    </submittedName>
</protein>
<dbReference type="EMBL" id="BPLR01010542">
    <property type="protein sequence ID" value="GIY39999.1"/>
    <property type="molecule type" value="Genomic_DNA"/>
</dbReference>
<evidence type="ECO:0000256" key="1">
    <source>
        <dbReference type="SAM" id="MobiDB-lite"/>
    </source>
</evidence>
<comment type="caution">
    <text evidence="2">The sequence shown here is derived from an EMBL/GenBank/DDBJ whole genome shotgun (WGS) entry which is preliminary data.</text>
</comment>
<keyword evidence="3" id="KW-1185">Reference proteome</keyword>
<name>A0AAV4T458_CAEEX</name>
<feature type="compositionally biased region" description="Low complexity" evidence="1">
    <location>
        <begin position="74"/>
        <end position="85"/>
    </location>
</feature>